<dbReference type="SMART" id="SM00344">
    <property type="entry name" value="HTH_ASNC"/>
    <property type="match status" value="1"/>
</dbReference>
<sequence length="365" mass="38958">MKVLSETASNGNHLRMPVSVRDSARRRRVRGRSRRNPARGTVSAVDPLTLDELDRQLAHALQVDGRAPFSRIGQVLGASDRTVARRYHRLRSAGALRVVGLPHAAAIGRVDWMVRMRCTPDAAVPIAVALARRTDTSWVTIMSGGTEINCITRTRRQADEGELLLQKLPRTPRITAVSAHCMLRAVAGVGGWPGRTAALTPEQVEALLPPAPDGSAAEVGPADDAFFAALARDGRASHPALAAATGWSETTVRRRLDALRRAGILYFDVDTRSELFGYTAEAALWLTVAPSALTPVTRALATHPQIAFAAAVTGPASVAAVVICRDLDELYDYLAEGVGSLQGVLSAETTPLVRRVKSAGALLVP</sequence>
<dbReference type="InterPro" id="IPR036388">
    <property type="entry name" value="WH-like_DNA-bd_sf"/>
</dbReference>
<keyword evidence="7" id="KW-1185">Reference proteome</keyword>
<keyword evidence="1" id="KW-0805">Transcription regulation</keyword>
<dbReference type="InterPro" id="IPR019887">
    <property type="entry name" value="Tscrpt_reg_AsnC/Lrp_C"/>
</dbReference>
<evidence type="ECO:0000256" key="3">
    <source>
        <dbReference type="ARBA" id="ARBA00023163"/>
    </source>
</evidence>
<reference evidence="7" key="1">
    <citation type="journal article" date="2019" name="Int. J. Syst. Evol. Microbiol.">
        <title>The Global Catalogue of Microorganisms (GCM) 10K type strain sequencing project: providing services to taxonomists for standard genome sequencing and annotation.</title>
        <authorList>
            <consortium name="The Broad Institute Genomics Platform"/>
            <consortium name="The Broad Institute Genome Sequencing Center for Infectious Disease"/>
            <person name="Wu L."/>
            <person name="Ma J."/>
        </authorList>
    </citation>
    <scope>NUCLEOTIDE SEQUENCE [LARGE SCALE GENOMIC DNA]</scope>
    <source>
        <strain evidence="7">JCM 17441</strain>
    </source>
</reference>
<dbReference type="PRINTS" id="PR00033">
    <property type="entry name" value="HTHASNC"/>
</dbReference>
<dbReference type="Proteomes" id="UP001500620">
    <property type="component" value="Unassembled WGS sequence"/>
</dbReference>
<dbReference type="Pfam" id="PF13404">
    <property type="entry name" value="HTH_AsnC-type"/>
    <property type="match status" value="2"/>
</dbReference>
<evidence type="ECO:0000313" key="6">
    <source>
        <dbReference type="EMBL" id="GAA4258628.1"/>
    </source>
</evidence>
<feature type="region of interest" description="Disordered" evidence="4">
    <location>
        <begin position="1"/>
        <end position="42"/>
    </location>
</feature>
<feature type="compositionally biased region" description="Basic residues" evidence="4">
    <location>
        <begin position="24"/>
        <end position="37"/>
    </location>
</feature>
<proteinExistence type="predicted"/>
<evidence type="ECO:0000313" key="7">
    <source>
        <dbReference type="Proteomes" id="UP001500620"/>
    </source>
</evidence>
<comment type="caution">
    <text evidence="6">The sequence shown here is derived from an EMBL/GenBank/DDBJ whole genome shotgun (WGS) entry which is preliminary data.</text>
</comment>
<name>A0ABP8DL47_9ACTN</name>
<dbReference type="Gene3D" id="1.10.10.10">
    <property type="entry name" value="Winged helix-like DNA-binding domain superfamily/Winged helix DNA-binding domain"/>
    <property type="match status" value="2"/>
</dbReference>
<evidence type="ECO:0000256" key="4">
    <source>
        <dbReference type="SAM" id="MobiDB-lite"/>
    </source>
</evidence>
<feature type="compositionally biased region" description="Polar residues" evidence="4">
    <location>
        <begin position="1"/>
        <end position="12"/>
    </location>
</feature>
<evidence type="ECO:0000256" key="2">
    <source>
        <dbReference type="ARBA" id="ARBA00023125"/>
    </source>
</evidence>
<feature type="domain" description="HTH asnC-type" evidence="5">
    <location>
        <begin position="228"/>
        <end position="279"/>
    </location>
</feature>
<accession>A0ABP8DL47</accession>
<dbReference type="InterPro" id="IPR036390">
    <property type="entry name" value="WH_DNA-bd_sf"/>
</dbReference>
<dbReference type="InterPro" id="IPR000485">
    <property type="entry name" value="AsnC-type_HTH_dom"/>
</dbReference>
<dbReference type="Pfam" id="PF01037">
    <property type="entry name" value="AsnC_trans_reg"/>
    <property type="match status" value="1"/>
</dbReference>
<keyword evidence="2" id="KW-0238">DNA-binding</keyword>
<dbReference type="SUPFAM" id="SSF46785">
    <property type="entry name" value="Winged helix' DNA-binding domain"/>
    <property type="match status" value="2"/>
</dbReference>
<dbReference type="PANTHER" id="PTHR30154:SF34">
    <property type="entry name" value="TRANSCRIPTIONAL REGULATOR AZLB"/>
    <property type="match status" value="1"/>
</dbReference>
<organism evidence="6 7">
    <name type="scientific">Dactylosporangium darangshiense</name>
    <dbReference type="NCBI Taxonomy" id="579108"/>
    <lineage>
        <taxon>Bacteria</taxon>
        <taxon>Bacillati</taxon>
        <taxon>Actinomycetota</taxon>
        <taxon>Actinomycetes</taxon>
        <taxon>Micromonosporales</taxon>
        <taxon>Micromonosporaceae</taxon>
        <taxon>Dactylosporangium</taxon>
    </lineage>
</organism>
<dbReference type="SUPFAM" id="SSF54909">
    <property type="entry name" value="Dimeric alpha+beta barrel"/>
    <property type="match status" value="1"/>
</dbReference>
<dbReference type="EMBL" id="BAABAT010000032">
    <property type="protein sequence ID" value="GAA4258628.1"/>
    <property type="molecule type" value="Genomic_DNA"/>
</dbReference>
<gene>
    <name evidence="6" type="ORF">GCM10022255_080030</name>
</gene>
<dbReference type="InterPro" id="IPR011008">
    <property type="entry name" value="Dimeric_a/b-barrel"/>
</dbReference>
<dbReference type="Gene3D" id="3.30.70.920">
    <property type="match status" value="1"/>
</dbReference>
<dbReference type="PANTHER" id="PTHR30154">
    <property type="entry name" value="LEUCINE-RESPONSIVE REGULATORY PROTEIN"/>
    <property type="match status" value="1"/>
</dbReference>
<dbReference type="PROSITE" id="PS50956">
    <property type="entry name" value="HTH_ASNC_2"/>
    <property type="match status" value="1"/>
</dbReference>
<protein>
    <submittedName>
        <fullName evidence="6">Lrp/AsnC family transcriptional regulator</fullName>
    </submittedName>
</protein>
<evidence type="ECO:0000259" key="5">
    <source>
        <dbReference type="PROSITE" id="PS50956"/>
    </source>
</evidence>
<dbReference type="InterPro" id="IPR019888">
    <property type="entry name" value="Tscrpt_reg_AsnC-like"/>
</dbReference>
<keyword evidence="3" id="KW-0804">Transcription</keyword>
<evidence type="ECO:0000256" key="1">
    <source>
        <dbReference type="ARBA" id="ARBA00023015"/>
    </source>
</evidence>